<proteinExistence type="inferred from homology"/>
<dbReference type="PANTHER" id="PTHR22925">
    <property type="entry name" value="GLYCOSYL HYDROLASE 43 FAMILY MEMBER"/>
    <property type="match status" value="1"/>
</dbReference>
<keyword evidence="7" id="KW-1185">Reference proteome</keyword>
<dbReference type="Gene3D" id="2.115.10.20">
    <property type="entry name" value="Glycosyl hydrolase domain, family 43"/>
    <property type="match status" value="1"/>
</dbReference>
<organism evidence="6 7">
    <name type="scientific">Bifidobacterium samirii</name>
    <dbReference type="NCBI Taxonomy" id="2306974"/>
    <lineage>
        <taxon>Bacteria</taxon>
        <taxon>Bacillati</taxon>
        <taxon>Actinomycetota</taxon>
        <taxon>Actinomycetes</taxon>
        <taxon>Bifidobacteriales</taxon>
        <taxon>Bifidobacteriaceae</taxon>
        <taxon>Bifidobacterium</taxon>
    </lineage>
</organism>
<reference evidence="6 7" key="1">
    <citation type="submission" date="2018-09" db="EMBL/GenBank/DDBJ databases">
        <title>Characterization of the phylogenetic diversity of five novel species belonging to the genus Bifidobacterium.</title>
        <authorList>
            <person name="Lugli G.A."/>
            <person name="Duranti S."/>
            <person name="Milani C."/>
        </authorList>
    </citation>
    <scope>NUCLEOTIDE SEQUENCE [LARGE SCALE GENOMIC DNA]</scope>
    <source>
        <strain evidence="6 7">2033B</strain>
    </source>
</reference>
<accession>A0A430FP98</accession>
<evidence type="ECO:0000313" key="6">
    <source>
        <dbReference type="EMBL" id="RSX54660.1"/>
    </source>
</evidence>
<dbReference type="SUPFAM" id="SSF75005">
    <property type="entry name" value="Arabinanase/levansucrase/invertase"/>
    <property type="match status" value="1"/>
</dbReference>
<evidence type="ECO:0000256" key="5">
    <source>
        <dbReference type="SAM" id="MobiDB-lite"/>
    </source>
</evidence>
<protein>
    <submittedName>
        <fullName evidence="6">Family 43 glycoside hydrolase</fullName>
    </submittedName>
</protein>
<comment type="caution">
    <text evidence="6">The sequence shown here is derived from an EMBL/GenBank/DDBJ whole genome shotgun (WGS) entry which is preliminary data.</text>
</comment>
<evidence type="ECO:0000256" key="1">
    <source>
        <dbReference type="ARBA" id="ARBA00009865"/>
    </source>
</evidence>
<dbReference type="Pfam" id="PF04616">
    <property type="entry name" value="Glyco_hydro_43"/>
    <property type="match status" value="1"/>
</dbReference>
<dbReference type="InterPro" id="IPR023296">
    <property type="entry name" value="Glyco_hydro_beta-prop_sf"/>
</dbReference>
<dbReference type="Proteomes" id="UP000287470">
    <property type="component" value="Unassembled WGS sequence"/>
</dbReference>
<dbReference type="PANTHER" id="PTHR22925:SF3">
    <property type="entry name" value="GLYCOSYL HYDROLASE FAMILY PROTEIN 43"/>
    <property type="match status" value="1"/>
</dbReference>
<dbReference type="GO" id="GO:0005975">
    <property type="term" value="P:carbohydrate metabolic process"/>
    <property type="evidence" value="ECO:0007669"/>
    <property type="project" value="InterPro"/>
</dbReference>
<evidence type="ECO:0000256" key="2">
    <source>
        <dbReference type="ARBA" id="ARBA00022801"/>
    </source>
</evidence>
<dbReference type="EMBL" id="QXGK01000016">
    <property type="protein sequence ID" value="RSX54660.1"/>
    <property type="molecule type" value="Genomic_DNA"/>
</dbReference>
<evidence type="ECO:0000256" key="4">
    <source>
        <dbReference type="RuleBase" id="RU361187"/>
    </source>
</evidence>
<gene>
    <name evidence="6" type="ORF">D2E24_1520</name>
</gene>
<name>A0A430FP98_9BIFI</name>
<dbReference type="InterPro" id="IPR006710">
    <property type="entry name" value="Glyco_hydro_43"/>
</dbReference>
<dbReference type="AlphaFoldDB" id="A0A430FP98"/>
<sequence>MNDAVPGVVARRYRGDDGTTVGSERPGPHHHMPYHHMTFERGMTMATLNGVQLFRDTDGEVAQLHGIGVQRFGDRWYAYGEIKHDGNLFQGVACYSTQDFATWRNEGVALPAGEPGTIIGPGRIVERPKVMRRPSDGRYVMYLHVDGENDYSYAHIGTAIADRPEGPYEMLSTFQFRGYESRDIGVFQDEDGTGYILSEDRPHGTHIYRLSDDYLSVIEDVACLRGTDYWAGYESPIMVKRDGVYYWFGSQLTGWDCNDNMFATATDLHGPWSDWKPFTPAGSKTFQSQCDIIVPLDGAAAGGDDWHATRFLYIGDRWNPDDLGNSELVTLPIAIGERQATLEWHDEWDNTL</sequence>
<comment type="similarity">
    <text evidence="1 4">Belongs to the glycosyl hydrolase 43 family.</text>
</comment>
<evidence type="ECO:0000256" key="3">
    <source>
        <dbReference type="ARBA" id="ARBA00023295"/>
    </source>
</evidence>
<keyword evidence="2 4" id="KW-0378">Hydrolase</keyword>
<keyword evidence="3 4" id="KW-0326">Glycosidase</keyword>
<dbReference type="GO" id="GO:0004553">
    <property type="term" value="F:hydrolase activity, hydrolyzing O-glycosyl compounds"/>
    <property type="evidence" value="ECO:0007669"/>
    <property type="project" value="InterPro"/>
</dbReference>
<dbReference type="CDD" id="cd18821">
    <property type="entry name" value="GH43_Pc3Gal43A-like"/>
    <property type="match status" value="1"/>
</dbReference>
<feature type="region of interest" description="Disordered" evidence="5">
    <location>
        <begin position="12"/>
        <end position="33"/>
    </location>
</feature>
<evidence type="ECO:0000313" key="7">
    <source>
        <dbReference type="Proteomes" id="UP000287470"/>
    </source>
</evidence>